<dbReference type="KEGG" id="bja:bll6395"/>
<dbReference type="HOGENOM" id="CLU_163241_0_0_5"/>
<dbReference type="InParanoid" id="Q89GF0"/>
<dbReference type="SUPFAM" id="SSF54593">
    <property type="entry name" value="Glyoxalase/Bleomycin resistance protein/Dihydroxybiphenyl dioxygenase"/>
    <property type="match status" value="1"/>
</dbReference>
<dbReference type="Gene3D" id="3.10.180.10">
    <property type="entry name" value="2,3-Dihydroxybiphenyl 1,2-Dioxygenase, domain 1"/>
    <property type="match status" value="1"/>
</dbReference>
<gene>
    <name evidence="2" type="ordered locus">bll6395</name>
</gene>
<feature type="domain" description="VOC" evidence="1">
    <location>
        <begin position="19"/>
        <end position="137"/>
    </location>
</feature>
<protein>
    <submittedName>
        <fullName evidence="2">Bll6395 protein</fullName>
    </submittedName>
</protein>
<dbReference type="EMBL" id="BA000040">
    <property type="protein sequence ID" value="BAC51660.1"/>
    <property type="molecule type" value="Genomic_DNA"/>
</dbReference>
<dbReference type="OrthoDB" id="6874672at2"/>
<dbReference type="eggNOG" id="COG0346">
    <property type="taxonomic scope" value="Bacteria"/>
</dbReference>
<evidence type="ECO:0000259" key="1">
    <source>
        <dbReference type="PROSITE" id="PS51819"/>
    </source>
</evidence>
<dbReference type="InterPro" id="IPR029068">
    <property type="entry name" value="Glyas_Bleomycin-R_OHBP_Dase"/>
</dbReference>
<dbReference type="PATRIC" id="fig|224911.5.peg.6535"/>
<proteinExistence type="predicted"/>
<dbReference type="InterPro" id="IPR041581">
    <property type="entry name" value="Glyoxalase_6"/>
</dbReference>
<dbReference type="AlphaFoldDB" id="Q89GF0"/>
<dbReference type="Pfam" id="PF18029">
    <property type="entry name" value="Glyoxalase_6"/>
    <property type="match status" value="1"/>
</dbReference>
<sequence length="140" mass="15051">MPAATIPERPEAMTLPRAYIEHVAIRVSDVDRHVDFFRQVLGLTIRDEQAAEGARPRQVWVLGSVQLIEDPNFVGAEGRLAHLGIMVDDYEGVLARAAAWGAKALPAGPNWLELPGGLNVEILQASVGAVEAALAINPRA</sequence>
<dbReference type="PROSITE" id="PS51819">
    <property type="entry name" value="VOC"/>
    <property type="match status" value="1"/>
</dbReference>
<keyword evidence="3" id="KW-1185">Reference proteome</keyword>
<organism evidence="2 3">
    <name type="scientific">Bradyrhizobium diazoefficiens (strain JCM 10833 / BCRC 13528 / IAM 13628 / NBRC 14792 / USDA 110)</name>
    <dbReference type="NCBI Taxonomy" id="224911"/>
    <lineage>
        <taxon>Bacteria</taxon>
        <taxon>Pseudomonadati</taxon>
        <taxon>Pseudomonadota</taxon>
        <taxon>Alphaproteobacteria</taxon>
        <taxon>Hyphomicrobiales</taxon>
        <taxon>Nitrobacteraceae</taxon>
        <taxon>Bradyrhizobium</taxon>
    </lineage>
</organism>
<dbReference type="InterPro" id="IPR037523">
    <property type="entry name" value="VOC_core"/>
</dbReference>
<evidence type="ECO:0000313" key="2">
    <source>
        <dbReference type="EMBL" id="BAC51660.1"/>
    </source>
</evidence>
<dbReference type="Proteomes" id="UP000002526">
    <property type="component" value="Chromosome"/>
</dbReference>
<dbReference type="STRING" id="224911.AAV28_29530"/>
<reference evidence="3" key="1">
    <citation type="journal article" date="2002" name="DNA Res.">
        <title>Complete genomic sequence of nitrogen-fixing symbiotic bacterium Bradyrhizobium japonicum USDA110.</title>
        <authorList>
            <person name="Kaneko T."/>
            <person name="Nakamura Y."/>
            <person name="Sato S."/>
            <person name="Minamisawa K."/>
            <person name="Uchiumi T."/>
            <person name="Sasamoto S."/>
            <person name="Watanabe A."/>
            <person name="Idesawa K."/>
            <person name="Iriguchi M."/>
            <person name="Kawashima K."/>
            <person name="Kohara M."/>
            <person name="Matsumoto M."/>
            <person name="Shimpo S."/>
            <person name="Tsuruoka H."/>
            <person name="Wada T."/>
            <person name="Yamada M."/>
            <person name="Tabata S."/>
        </authorList>
    </citation>
    <scope>NUCLEOTIDE SEQUENCE [LARGE SCALE GENOMIC DNA]</scope>
    <source>
        <strain evidence="3">JCM 10833 / BCRC 13528 / IAM 13628 / NBRC 14792 / USDA 110</strain>
    </source>
</reference>
<name>Q89GF0_BRADU</name>
<dbReference type="EnsemblBacteria" id="BAC51660">
    <property type="protein sequence ID" value="BAC51660"/>
    <property type="gene ID" value="BAC51660"/>
</dbReference>
<evidence type="ECO:0000313" key="3">
    <source>
        <dbReference type="Proteomes" id="UP000002526"/>
    </source>
</evidence>
<accession>Q89GF0</accession>